<protein>
    <submittedName>
        <fullName evidence="1">Uncharacterized protein</fullName>
    </submittedName>
</protein>
<reference evidence="1 2" key="1">
    <citation type="journal article" date="2018" name="Sci. Rep.">
        <title>Genomic signatures of local adaptation to the degree of environmental predictability in rotifers.</title>
        <authorList>
            <person name="Franch-Gras L."/>
            <person name="Hahn C."/>
            <person name="Garcia-Roger E.M."/>
            <person name="Carmona M.J."/>
            <person name="Serra M."/>
            <person name="Gomez A."/>
        </authorList>
    </citation>
    <scope>NUCLEOTIDE SEQUENCE [LARGE SCALE GENOMIC DNA]</scope>
    <source>
        <strain evidence="1">HYR1</strain>
    </source>
</reference>
<evidence type="ECO:0000313" key="2">
    <source>
        <dbReference type="Proteomes" id="UP000276133"/>
    </source>
</evidence>
<gene>
    <name evidence="1" type="ORF">BpHYR1_043112</name>
</gene>
<keyword evidence="2" id="KW-1185">Reference proteome</keyword>
<name>A0A3M7RQE4_BRAPC</name>
<comment type="caution">
    <text evidence="1">The sequence shown here is derived from an EMBL/GenBank/DDBJ whole genome shotgun (WGS) entry which is preliminary data.</text>
</comment>
<dbReference type="EMBL" id="REGN01002911">
    <property type="protein sequence ID" value="RNA25508.1"/>
    <property type="molecule type" value="Genomic_DNA"/>
</dbReference>
<proteinExistence type="predicted"/>
<dbReference type="AlphaFoldDB" id="A0A3M7RQE4"/>
<accession>A0A3M7RQE4</accession>
<dbReference type="Proteomes" id="UP000276133">
    <property type="component" value="Unassembled WGS sequence"/>
</dbReference>
<organism evidence="1 2">
    <name type="scientific">Brachionus plicatilis</name>
    <name type="common">Marine rotifer</name>
    <name type="synonym">Brachionus muelleri</name>
    <dbReference type="NCBI Taxonomy" id="10195"/>
    <lineage>
        <taxon>Eukaryota</taxon>
        <taxon>Metazoa</taxon>
        <taxon>Spiralia</taxon>
        <taxon>Gnathifera</taxon>
        <taxon>Rotifera</taxon>
        <taxon>Eurotatoria</taxon>
        <taxon>Monogononta</taxon>
        <taxon>Pseudotrocha</taxon>
        <taxon>Ploima</taxon>
        <taxon>Brachionidae</taxon>
        <taxon>Brachionus</taxon>
    </lineage>
</organism>
<sequence length="137" mass="15792">MFDWVICNSIWSLCMNLYKNIDCNHYKIGNLSLYLLCIGMYFHNYMNTKMERSSTNKAISADFAAAHWEINLKKKINYSILVLHTKYSRQSPNLFYIDNYLSRGCSRSSIPILKPLANTSTSCIRVTIVVLSLTSES</sequence>
<evidence type="ECO:0000313" key="1">
    <source>
        <dbReference type="EMBL" id="RNA25508.1"/>
    </source>
</evidence>